<keyword evidence="11" id="KW-0808">Transferase</keyword>
<evidence type="ECO:0000256" key="5">
    <source>
        <dbReference type="ARBA" id="ARBA00022694"/>
    </source>
</evidence>
<evidence type="ECO:0000256" key="10">
    <source>
        <dbReference type="ARBA" id="ARBA00032441"/>
    </source>
</evidence>
<comment type="similarity">
    <text evidence="2">Belongs to the TsaE family.</text>
</comment>
<evidence type="ECO:0000256" key="3">
    <source>
        <dbReference type="ARBA" id="ARBA00019010"/>
    </source>
</evidence>
<proteinExistence type="inferred from homology"/>
<dbReference type="PANTHER" id="PTHR33540">
    <property type="entry name" value="TRNA THREONYLCARBAMOYLADENOSINE BIOSYNTHESIS PROTEIN TSAE"/>
    <property type="match status" value="1"/>
</dbReference>
<evidence type="ECO:0000256" key="9">
    <source>
        <dbReference type="ARBA" id="ARBA00022842"/>
    </source>
</evidence>
<evidence type="ECO:0000313" key="11">
    <source>
        <dbReference type="EMBL" id="ATI40651.1"/>
    </source>
</evidence>
<organism evidence="11 12">
    <name type="scientific">Pacificitalea manganoxidans</name>
    <dbReference type="NCBI Taxonomy" id="1411902"/>
    <lineage>
        <taxon>Bacteria</taxon>
        <taxon>Pseudomonadati</taxon>
        <taxon>Pseudomonadota</taxon>
        <taxon>Alphaproteobacteria</taxon>
        <taxon>Rhodobacterales</taxon>
        <taxon>Paracoccaceae</taxon>
        <taxon>Pacificitalea</taxon>
    </lineage>
</organism>
<keyword evidence="9" id="KW-0460">Magnesium</keyword>
<dbReference type="InterPro" id="IPR027417">
    <property type="entry name" value="P-loop_NTPase"/>
</dbReference>
<dbReference type="KEGG" id="cmag:CBW24_00580"/>
<keyword evidence="8" id="KW-0067">ATP-binding</keyword>
<dbReference type="Gene3D" id="3.40.50.300">
    <property type="entry name" value="P-loop containing nucleotide triphosphate hydrolases"/>
    <property type="match status" value="1"/>
</dbReference>
<dbReference type="GO" id="GO:0016740">
    <property type="term" value="F:transferase activity"/>
    <property type="evidence" value="ECO:0007669"/>
    <property type="project" value="UniProtKB-KW"/>
</dbReference>
<dbReference type="SUPFAM" id="SSF52540">
    <property type="entry name" value="P-loop containing nucleoside triphosphate hydrolases"/>
    <property type="match status" value="1"/>
</dbReference>
<dbReference type="AlphaFoldDB" id="A0A291LVD0"/>
<evidence type="ECO:0000256" key="4">
    <source>
        <dbReference type="ARBA" id="ARBA00022490"/>
    </source>
</evidence>
<gene>
    <name evidence="11" type="ORF">CBW24_00580</name>
</gene>
<dbReference type="InterPro" id="IPR003442">
    <property type="entry name" value="T6A_TsaE"/>
</dbReference>
<dbReference type="PANTHER" id="PTHR33540:SF2">
    <property type="entry name" value="TRNA THREONYLCARBAMOYLADENOSINE BIOSYNTHESIS PROTEIN TSAE"/>
    <property type="match status" value="1"/>
</dbReference>
<accession>A0A291LVD0</accession>
<evidence type="ECO:0000256" key="7">
    <source>
        <dbReference type="ARBA" id="ARBA00022741"/>
    </source>
</evidence>
<evidence type="ECO:0000256" key="2">
    <source>
        <dbReference type="ARBA" id="ARBA00007599"/>
    </source>
</evidence>
<dbReference type="GO" id="GO:0005524">
    <property type="term" value="F:ATP binding"/>
    <property type="evidence" value="ECO:0007669"/>
    <property type="project" value="UniProtKB-KW"/>
</dbReference>
<keyword evidence="12" id="KW-1185">Reference proteome</keyword>
<dbReference type="Proteomes" id="UP000219050">
    <property type="component" value="Chromosome"/>
</dbReference>
<keyword evidence="7" id="KW-0547">Nucleotide-binding</keyword>
<dbReference type="OrthoDB" id="9800307at2"/>
<reference evidence="11 12" key="1">
    <citation type="submission" date="2017-05" db="EMBL/GenBank/DDBJ databases">
        <title>Comparative genomic and metabolic analysis of manganese-oxidizing mechanisms in Celeribater manganoxidans DY25T: its adaption to the environment of polymetallic nodule.</title>
        <authorList>
            <person name="Wang X."/>
        </authorList>
    </citation>
    <scope>NUCLEOTIDE SEQUENCE [LARGE SCALE GENOMIC DNA]</scope>
    <source>
        <strain evidence="11 12">DY25</strain>
    </source>
</reference>
<keyword evidence="4" id="KW-0963">Cytoplasm</keyword>
<evidence type="ECO:0000256" key="1">
    <source>
        <dbReference type="ARBA" id="ARBA00004496"/>
    </source>
</evidence>
<comment type="subcellular location">
    <subcellularLocation>
        <location evidence="1">Cytoplasm</location>
    </subcellularLocation>
</comment>
<dbReference type="GO" id="GO:0005737">
    <property type="term" value="C:cytoplasm"/>
    <property type="evidence" value="ECO:0007669"/>
    <property type="project" value="UniProtKB-SubCell"/>
</dbReference>
<protein>
    <recommendedName>
        <fullName evidence="3">tRNA threonylcarbamoyladenosine biosynthesis protein TsaE</fullName>
    </recommendedName>
    <alternativeName>
        <fullName evidence="10">t(6)A37 threonylcarbamoyladenosine biosynthesis protein TsaE</fullName>
    </alternativeName>
</protein>
<dbReference type="GO" id="GO:0002949">
    <property type="term" value="P:tRNA threonylcarbamoyladenosine modification"/>
    <property type="evidence" value="ECO:0007669"/>
    <property type="project" value="InterPro"/>
</dbReference>
<evidence type="ECO:0000256" key="6">
    <source>
        <dbReference type="ARBA" id="ARBA00022723"/>
    </source>
</evidence>
<sequence>MAPDASTGPHPRGADTDGAVTVDLLLPGPQATERMGQTLAGVAQPGDCILLEGPIGAGKSAFARAFIQSRMAKHDRVEDVPSPTFTLVQVYDLPDGEVWHADLYRLTHPDEALELGLDEAMETAICLIEWPDRLGSAAPAGAIRIALASPDGTGTPADEQNPDSRVAHITLPSPARAALTDAIRRLLP</sequence>
<evidence type="ECO:0000313" key="12">
    <source>
        <dbReference type="Proteomes" id="UP000219050"/>
    </source>
</evidence>
<evidence type="ECO:0000256" key="8">
    <source>
        <dbReference type="ARBA" id="ARBA00022840"/>
    </source>
</evidence>
<dbReference type="Pfam" id="PF02367">
    <property type="entry name" value="TsaE"/>
    <property type="match status" value="1"/>
</dbReference>
<keyword evidence="5" id="KW-0819">tRNA processing</keyword>
<dbReference type="GO" id="GO:0046872">
    <property type="term" value="F:metal ion binding"/>
    <property type="evidence" value="ECO:0007669"/>
    <property type="project" value="UniProtKB-KW"/>
</dbReference>
<dbReference type="EMBL" id="CP021404">
    <property type="protein sequence ID" value="ATI40651.1"/>
    <property type="molecule type" value="Genomic_DNA"/>
</dbReference>
<name>A0A291LVD0_9RHOB</name>
<dbReference type="NCBIfam" id="TIGR00150">
    <property type="entry name" value="T6A_YjeE"/>
    <property type="match status" value="1"/>
</dbReference>
<keyword evidence="6" id="KW-0479">Metal-binding</keyword>